<organism evidence="2 3">
    <name type="scientific">Cyclobacterium marinum (strain ATCC 25205 / DSM 745 / LMG 13164 / NCIMB 1802)</name>
    <name type="common">Flectobacillus marinus</name>
    <dbReference type="NCBI Taxonomy" id="880070"/>
    <lineage>
        <taxon>Bacteria</taxon>
        <taxon>Pseudomonadati</taxon>
        <taxon>Bacteroidota</taxon>
        <taxon>Cytophagia</taxon>
        <taxon>Cytophagales</taxon>
        <taxon>Cyclobacteriaceae</taxon>
        <taxon>Cyclobacterium</taxon>
    </lineage>
</organism>
<dbReference type="EMBL" id="CP002955">
    <property type="protein sequence ID" value="AEL26823.1"/>
    <property type="molecule type" value="Genomic_DNA"/>
</dbReference>
<name>G0J671_CYCMS</name>
<keyword evidence="3" id="KW-1185">Reference proteome</keyword>
<dbReference type="HOGENOM" id="CLU_025617_1_0_10"/>
<reference evidence="3" key="1">
    <citation type="submission" date="2011-07" db="EMBL/GenBank/DDBJ databases">
        <title>The complete genome of Cyclobacterium marinum DSM 745.</title>
        <authorList>
            <person name="Lucas S."/>
            <person name="Han J."/>
            <person name="Lapidus A."/>
            <person name="Bruce D."/>
            <person name="Goodwin L."/>
            <person name="Pitluck S."/>
            <person name="Peters L."/>
            <person name="Kyrpides N."/>
            <person name="Mavromatis K."/>
            <person name="Ivanova N."/>
            <person name="Ovchinnikova G."/>
            <person name="Chertkov O."/>
            <person name="Detter J.C."/>
            <person name="Tapia R."/>
            <person name="Han C."/>
            <person name="Land M."/>
            <person name="Hauser L."/>
            <person name="Markowitz V."/>
            <person name="Cheng J.-F."/>
            <person name="Hugenholtz P."/>
            <person name="Woyke T."/>
            <person name="Wu D."/>
            <person name="Tindall B."/>
            <person name="Schuetze A."/>
            <person name="Brambilla E."/>
            <person name="Klenk H.-P."/>
            <person name="Eisen J.A."/>
        </authorList>
    </citation>
    <scope>NUCLEOTIDE SEQUENCE [LARGE SCALE GENOMIC DNA]</scope>
    <source>
        <strain evidence="3">ATCC 25205 / DSM 745 / LMG 13164 / NCIMB 1802</strain>
    </source>
</reference>
<dbReference type="Proteomes" id="UP000001635">
    <property type="component" value="Chromosome"/>
</dbReference>
<evidence type="ECO:0000313" key="3">
    <source>
        <dbReference type="Proteomes" id="UP000001635"/>
    </source>
</evidence>
<protein>
    <recommendedName>
        <fullName evidence="1">Polysaccharide pyruvyl transferase domain-containing protein</fullName>
    </recommendedName>
</protein>
<dbReference type="OrthoDB" id="9799278at2"/>
<gene>
    <name evidence="2" type="ordered locus">Cycma_3095</name>
</gene>
<dbReference type="Pfam" id="PF04230">
    <property type="entry name" value="PS_pyruv_trans"/>
    <property type="match status" value="1"/>
</dbReference>
<evidence type="ECO:0000259" key="1">
    <source>
        <dbReference type="Pfam" id="PF04230"/>
    </source>
</evidence>
<feature type="domain" description="Polysaccharide pyruvyl transferase" evidence="1">
    <location>
        <begin position="16"/>
        <end position="317"/>
    </location>
</feature>
<dbReference type="InterPro" id="IPR007345">
    <property type="entry name" value="Polysacch_pyruvyl_Trfase"/>
</dbReference>
<dbReference type="STRING" id="880070.Cycma_3095"/>
<dbReference type="KEGG" id="cmr:Cycma_3095"/>
<dbReference type="AlphaFoldDB" id="G0J671"/>
<evidence type="ECO:0000313" key="2">
    <source>
        <dbReference type="EMBL" id="AEL26823.1"/>
    </source>
</evidence>
<dbReference type="RefSeq" id="WP_014021113.1">
    <property type="nucleotide sequence ID" value="NC_015914.1"/>
</dbReference>
<proteinExistence type="predicted"/>
<accession>G0J671</accession>
<dbReference type="eggNOG" id="COG2327">
    <property type="taxonomic scope" value="Bacteria"/>
</dbReference>
<sequence length="386" mass="44614">MKDKNIGLITILHVNNYGAELQAFALQHKLNDFGYTAEIINYLYYKNPKHKATARSQPFIKLTPVQKLKEFLYPYIAQFKSIPFYKQKKKRDKKFADFHAEFTKISKAYPSMDDLYNAKLSYNIFMVGSDQVWNPYTNSNIEPYFLKFAPESSLKIAYASSFGVSQIPKEYHLEYKKLLSNIDKIGVREKNGVEIVNEISGKKASWVLDPTFLLKKEEWKKIALLPDFQKPYLLLYVLTDSDYITQLAYQIAEKLNLQIVRICKNASKEDSTNDILNVIDAGPREFLGWFHNASFALTTSFHGACFSLNFNVPFYSILKPNKANNSRQISLLSELGLEDRILYVENEKPSDESFGIQFDKVNVILDRKREESITFLKNSIEESNAI</sequence>